<dbReference type="InterPro" id="IPR044972">
    <property type="entry name" value="Mot1"/>
</dbReference>
<feature type="compositionally biased region" description="Basic and acidic residues" evidence="1">
    <location>
        <begin position="210"/>
        <end position="219"/>
    </location>
</feature>
<feature type="compositionally biased region" description="Low complexity" evidence="1">
    <location>
        <begin position="220"/>
        <end position="234"/>
    </location>
</feature>
<dbReference type="GO" id="GO:0003677">
    <property type="term" value="F:DNA binding"/>
    <property type="evidence" value="ECO:0007669"/>
    <property type="project" value="InterPro"/>
</dbReference>
<feature type="region of interest" description="Disordered" evidence="1">
    <location>
        <begin position="56"/>
        <end position="80"/>
    </location>
</feature>
<feature type="compositionally biased region" description="Basic and acidic residues" evidence="1">
    <location>
        <begin position="699"/>
        <end position="722"/>
    </location>
</feature>
<accession>A0A2J8A7U3</accession>
<feature type="region of interest" description="Disordered" evidence="1">
    <location>
        <begin position="694"/>
        <end position="735"/>
    </location>
</feature>
<feature type="compositionally biased region" description="Low complexity" evidence="1">
    <location>
        <begin position="56"/>
        <end position="65"/>
    </location>
</feature>
<sequence length="735" mass="75819">MGTDAAAAAGQRGEQIITDIYCDLSELQARLYADFQGSRASAEAVQALRSGDARRAAAAGSDDTGAAGGGGDDDAPSAAASAASVASPHVFAALHYLRKLVSHPALVMDLQLPAHRQQQDLSNPPAACFILIDLGPGSGPLRVYSQNFDRLTVDSPAVDPNLDLGPDPDIEPTSGQASTAPNPDHRHAVPPSDSLPNASGPSARGGGTRPVEDRHKDGPKGSTNGNGSKGSTNGAIASGPTTAVSFSLYAADASGASSDFCSWRVTPSGVSINASVGGARLWLRTTTDACAAAEPWGGPGGPDQPEGWLARFGFLLRLEYDVLTLRTSVQYDLQEDEYDGGGAIDGTGAAADSTRAAVAATTAAAAAAAAAATEPGGGVGTAAAAALGAALLPPVPPLPPPPSPPSPLWRSGAMHFEKNWGAAFPDQWVWAQGHHSERGHQASFVFAGGLLPHVFQPALPAVRQYVLSYHPPPPAPPLTIDPYDPPLFSSLAVRGCDGVLAVDLYTPMHVGWYARVSDSEASSSFGIGIGHYPGGSAGDGSARIASFVFAGGLLPHVFQPALPAVRQYVLSYHPPPPAPPLTIDPYDPPLFSSLAVRGCDGVLAVDLYTPMHVVRLVASADPQTFQALPCPTDSGFRNYSVESFSARVQLRVLRRPFPFAPPASAVLVAEDDFSGAALEFGGAYVCPERMPQLRGMRGGRAEGKGEEEKGEGRGEGQGEGKGKAPAAFINTILKR</sequence>
<dbReference type="AlphaFoldDB" id="A0A2J8A7U3"/>
<protein>
    <submittedName>
        <fullName evidence="2">TATA-binding protein-associated factor</fullName>
    </submittedName>
</protein>
<reference evidence="2 3" key="1">
    <citation type="journal article" date="2017" name="Mol. Biol. Evol.">
        <title>The 4-celled Tetrabaena socialis nuclear genome reveals the essential components for genetic control of cell number at the origin of multicellularity in the volvocine lineage.</title>
        <authorList>
            <person name="Featherston J."/>
            <person name="Arakaki Y."/>
            <person name="Hanschen E.R."/>
            <person name="Ferris P.J."/>
            <person name="Michod R.E."/>
            <person name="Olson B.J.S.C."/>
            <person name="Nozaki H."/>
            <person name="Durand P.M."/>
        </authorList>
    </citation>
    <scope>NUCLEOTIDE SEQUENCE [LARGE SCALE GENOMIC DNA]</scope>
    <source>
        <strain evidence="2 3">NIES-571</strain>
    </source>
</reference>
<dbReference type="PANTHER" id="PTHR36498">
    <property type="entry name" value="TATA-BINDING PROTEIN-ASSOCIATED FACTOR 172"/>
    <property type="match status" value="1"/>
</dbReference>
<proteinExistence type="predicted"/>
<dbReference type="Proteomes" id="UP000236333">
    <property type="component" value="Unassembled WGS sequence"/>
</dbReference>
<dbReference type="GO" id="GO:0017025">
    <property type="term" value="F:TBP-class protein binding"/>
    <property type="evidence" value="ECO:0007669"/>
    <property type="project" value="InterPro"/>
</dbReference>
<evidence type="ECO:0000313" key="3">
    <source>
        <dbReference type="Proteomes" id="UP000236333"/>
    </source>
</evidence>
<comment type="caution">
    <text evidence="2">The sequence shown here is derived from an EMBL/GenBank/DDBJ whole genome shotgun (WGS) entry which is preliminary data.</text>
</comment>
<dbReference type="OrthoDB" id="547456at2759"/>
<evidence type="ECO:0000256" key="1">
    <source>
        <dbReference type="SAM" id="MobiDB-lite"/>
    </source>
</evidence>
<gene>
    <name evidence="2" type="ORF">TSOC_004890</name>
</gene>
<name>A0A2J8A7U3_9CHLO</name>
<dbReference type="GO" id="GO:0016887">
    <property type="term" value="F:ATP hydrolysis activity"/>
    <property type="evidence" value="ECO:0007669"/>
    <property type="project" value="InterPro"/>
</dbReference>
<evidence type="ECO:0000313" key="2">
    <source>
        <dbReference type="EMBL" id="PNH08543.1"/>
    </source>
</evidence>
<feature type="region of interest" description="Disordered" evidence="1">
    <location>
        <begin position="155"/>
        <end position="236"/>
    </location>
</feature>
<keyword evidence="3" id="KW-1185">Reference proteome</keyword>
<dbReference type="PANTHER" id="PTHR36498:SF1">
    <property type="entry name" value="TATA-BINDING PROTEIN-ASSOCIATED FACTOR 172"/>
    <property type="match status" value="1"/>
</dbReference>
<dbReference type="EMBL" id="PGGS01000125">
    <property type="protein sequence ID" value="PNH08543.1"/>
    <property type="molecule type" value="Genomic_DNA"/>
</dbReference>
<organism evidence="2 3">
    <name type="scientific">Tetrabaena socialis</name>
    <dbReference type="NCBI Taxonomy" id="47790"/>
    <lineage>
        <taxon>Eukaryota</taxon>
        <taxon>Viridiplantae</taxon>
        <taxon>Chlorophyta</taxon>
        <taxon>core chlorophytes</taxon>
        <taxon>Chlorophyceae</taxon>
        <taxon>CS clade</taxon>
        <taxon>Chlamydomonadales</taxon>
        <taxon>Tetrabaenaceae</taxon>
        <taxon>Tetrabaena</taxon>
    </lineage>
</organism>